<organism evidence="1 2">
    <name type="scientific">Veillonella rogosae</name>
    <dbReference type="NCBI Taxonomy" id="423477"/>
    <lineage>
        <taxon>Bacteria</taxon>
        <taxon>Bacillati</taxon>
        <taxon>Bacillota</taxon>
        <taxon>Negativicutes</taxon>
        <taxon>Veillonellales</taxon>
        <taxon>Veillonellaceae</taxon>
        <taxon>Veillonella</taxon>
    </lineage>
</organism>
<dbReference type="AlphaFoldDB" id="A0AA47AEX5"/>
<dbReference type="RefSeq" id="WP_265138135.1">
    <property type="nucleotide sequence ID" value="NZ_CP110418.1"/>
</dbReference>
<evidence type="ECO:0000313" key="1">
    <source>
        <dbReference type="EMBL" id="UZG50985.1"/>
    </source>
</evidence>
<dbReference type="SUPFAM" id="SSF55874">
    <property type="entry name" value="ATPase domain of HSP90 chaperone/DNA topoisomerase II/histidine kinase"/>
    <property type="match status" value="1"/>
</dbReference>
<protein>
    <submittedName>
        <fullName evidence="1">ATP-binding protein</fullName>
    </submittedName>
</protein>
<dbReference type="EMBL" id="CP110418">
    <property type="protein sequence ID" value="UZG50985.1"/>
    <property type="molecule type" value="Genomic_DNA"/>
</dbReference>
<sequence>MNVQVVEPRADILVESTRSIGYTFESALADIIDNSIGNGATHIDVRFSSIQPRYIAILDDGCGMTPDELIIAMRYGSKNVKDQRAESDLGRFGLGLKTASLSQCRKLTVISKKNNIISAASWDLDFIIEQQGWSLKVYDYDEMVNQYNKAIPRILDELNAYESGTIVIWEDFDKMLEGASEPDTLFDEKISIARSHLELIYHNFLDKTSKSPIELRFNYRSLAVKDPFLTKHPGTQPLSEEYIKLEGHNIRVKPYILPYLNKLTRNDIELLGTLDDLRNKQGIYVYRNNRLIIWGTWFRLDTKNELNKLARIRVDIPNSLDHIWDIDIKKSTASLPNSIKQNLRSIVIRAIESSERVYIHQGNKLINDEYDHVWILREHKGENSFEINKELLIYKAFLESLSTDQAKQFKALIKLMEATVPFKAAYTLLAKNEETFDKDYSDEAKNIIANLSGLPGIDSEKLYEELNKIDFFAKYSKVLNLGR</sequence>
<accession>A0AA47AEX5</accession>
<dbReference type="Gene3D" id="3.30.565.10">
    <property type="entry name" value="Histidine kinase-like ATPase, C-terminal domain"/>
    <property type="match status" value="1"/>
</dbReference>
<gene>
    <name evidence="1" type="ORF">OKW85_09895</name>
</gene>
<proteinExistence type="predicted"/>
<dbReference type="KEGG" id="vrg:OKW85_09895"/>
<evidence type="ECO:0000313" key="2">
    <source>
        <dbReference type="Proteomes" id="UP001164244"/>
    </source>
</evidence>
<dbReference type="GO" id="GO:0005524">
    <property type="term" value="F:ATP binding"/>
    <property type="evidence" value="ECO:0007669"/>
    <property type="project" value="UniProtKB-KW"/>
</dbReference>
<dbReference type="Pfam" id="PF13589">
    <property type="entry name" value="HATPase_c_3"/>
    <property type="match status" value="1"/>
</dbReference>
<dbReference type="InterPro" id="IPR036890">
    <property type="entry name" value="HATPase_C_sf"/>
</dbReference>
<keyword evidence="1" id="KW-0067">ATP-binding</keyword>
<name>A0AA47AEX5_9FIRM</name>
<dbReference type="Proteomes" id="UP001164244">
    <property type="component" value="Chromosome"/>
</dbReference>
<reference evidence="1" key="1">
    <citation type="submission" date="2022-11" db="EMBL/GenBank/DDBJ databases">
        <title>Complete genome sequence of Veillonella rogosae KCOM 3468 isolated from human Subgingival dental plaque of Chronic peridontitis Lesion.</title>
        <authorList>
            <person name="Park S.-N."/>
            <person name="Lim Y.K."/>
            <person name="Kook J.-K."/>
        </authorList>
    </citation>
    <scope>NUCLEOTIDE SEQUENCE</scope>
    <source>
        <strain evidence="1">KCOM 3468</strain>
    </source>
</reference>
<keyword evidence="1" id="KW-0547">Nucleotide-binding</keyword>